<evidence type="ECO:0000256" key="2">
    <source>
        <dbReference type="ARBA" id="ARBA00022694"/>
    </source>
</evidence>
<dbReference type="RefSeq" id="WP_238226551.1">
    <property type="nucleotide sequence ID" value="NZ_BAAADH010000022.1"/>
</dbReference>
<evidence type="ECO:0000256" key="5">
    <source>
        <dbReference type="ARBA" id="ARBA00048539"/>
    </source>
</evidence>
<sequence length="343" mass="36660">MQQPEARASLDERLARALVPFLDTATSPLLLAVSGGPDSTALMHAARSGGARVHVATVDHALRAGSGEEAAGVGRLAAELGLGHTILTWDAPRRASGIQAAAREARYRLLAGHAARIGAGLVLTAHTLDDQAETVLMRLMAGSGPSGLAGMRRERALAPNIRLARPFIDIPKVDLVAYCEAHRLPFLRDPSNADVRFARARLRTLLPLLVEEGLNAARLGRLAVRAARDDAALGQRADAVLSEIAGGEEETLRLDGHRLRREPEAIVLRVVDAALDRVTPDHETAVPKRLERLESLVLDALLPALAEGRALRRTLRGALIEADDKGIIRLTAAPPRRAGGVRR</sequence>
<comment type="function">
    <text evidence="6">Ligates lysine onto the cytidine present at position 34 of the AUA codon-specific tRNA(Ile) that contains the anticodon CAU, in an ATP-dependent manner. Cytidine is converted to lysidine, thus changing the amino acid specificity of the tRNA from methionine to isoleucine.</text>
</comment>
<comment type="caution">
    <text evidence="8">The sequence shown here is derived from an EMBL/GenBank/DDBJ whole genome shotgun (WGS) entry which is preliminary data.</text>
</comment>
<feature type="binding site" evidence="6">
    <location>
        <begin position="34"/>
        <end position="39"/>
    </location>
    <ligand>
        <name>ATP</name>
        <dbReference type="ChEBI" id="CHEBI:30616"/>
    </ligand>
</feature>
<dbReference type="PANTHER" id="PTHR43033">
    <property type="entry name" value="TRNA(ILE)-LYSIDINE SYNTHASE-RELATED"/>
    <property type="match status" value="1"/>
</dbReference>
<dbReference type="Proteomes" id="UP001055039">
    <property type="component" value="Unassembled WGS sequence"/>
</dbReference>
<keyword evidence="6" id="KW-0963">Cytoplasm</keyword>
<feature type="domain" description="tRNA(Ile)-lysidine/2-thiocytidine synthase N-terminal" evidence="7">
    <location>
        <begin position="29"/>
        <end position="204"/>
    </location>
</feature>
<evidence type="ECO:0000313" key="8">
    <source>
        <dbReference type="EMBL" id="GJE66684.1"/>
    </source>
</evidence>
<keyword evidence="1 6" id="KW-0436">Ligase</keyword>
<comment type="subcellular location">
    <subcellularLocation>
        <location evidence="6">Cytoplasm</location>
    </subcellularLocation>
</comment>
<dbReference type="Pfam" id="PF01171">
    <property type="entry name" value="ATP_bind_3"/>
    <property type="match status" value="1"/>
</dbReference>
<dbReference type="InterPro" id="IPR012094">
    <property type="entry name" value="tRNA_Ile_lys_synt"/>
</dbReference>
<dbReference type="InterPro" id="IPR011063">
    <property type="entry name" value="TilS/TtcA_N"/>
</dbReference>
<protein>
    <recommendedName>
        <fullName evidence="6">tRNA(Ile)-lysidine synthase</fullName>
        <ecNumber evidence="6">6.3.4.19</ecNumber>
    </recommendedName>
    <alternativeName>
        <fullName evidence="6">tRNA(Ile)-2-lysyl-cytidine synthase</fullName>
    </alternativeName>
    <alternativeName>
        <fullName evidence="6">tRNA(Ile)-lysidine synthetase</fullName>
    </alternativeName>
</protein>
<dbReference type="PANTHER" id="PTHR43033:SF1">
    <property type="entry name" value="TRNA(ILE)-LYSIDINE SYNTHASE-RELATED"/>
    <property type="match status" value="1"/>
</dbReference>
<comment type="similarity">
    <text evidence="6">Belongs to the tRNA(Ile)-lysidine synthase family.</text>
</comment>
<dbReference type="EMBL" id="BPRC01000016">
    <property type="protein sequence ID" value="GJE66684.1"/>
    <property type="molecule type" value="Genomic_DNA"/>
</dbReference>
<name>A0ABQ4UHF4_9HYPH</name>
<keyword evidence="9" id="KW-1185">Reference proteome</keyword>
<accession>A0ABQ4UHF4</accession>
<proteinExistence type="inferred from homology"/>
<dbReference type="InterPro" id="IPR012795">
    <property type="entry name" value="tRNA_Ile_lys_synt_N"/>
</dbReference>
<dbReference type="EC" id="6.3.4.19" evidence="6"/>
<dbReference type="SUPFAM" id="SSF52402">
    <property type="entry name" value="Adenine nucleotide alpha hydrolases-like"/>
    <property type="match status" value="1"/>
</dbReference>
<evidence type="ECO:0000313" key="9">
    <source>
        <dbReference type="Proteomes" id="UP001055039"/>
    </source>
</evidence>
<dbReference type="Gene3D" id="3.40.50.620">
    <property type="entry name" value="HUPs"/>
    <property type="match status" value="1"/>
</dbReference>
<gene>
    <name evidence="6 8" type="primary">tilS</name>
    <name evidence="8" type="ORF">LNAOJCKE_3904</name>
</gene>
<dbReference type="NCBIfam" id="TIGR02432">
    <property type="entry name" value="lysidine_TilS_N"/>
    <property type="match status" value="1"/>
</dbReference>
<evidence type="ECO:0000256" key="4">
    <source>
        <dbReference type="ARBA" id="ARBA00022840"/>
    </source>
</evidence>
<keyword evidence="4 6" id="KW-0067">ATP-binding</keyword>
<dbReference type="HAMAP" id="MF_01161">
    <property type="entry name" value="tRNA_Ile_lys_synt"/>
    <property type="match status" value="1"/>
</dbReference>
<comment type="catalytic activity">
    <reaction evidence="5 6">
        <text>cytidine(34) in tRNA(Ile2) + L-lysine + ATP = lysidine(34) in tRNA(Ile2) + AMP + diphosphate + H(+)</text>
        <dbReference type="Rhea" id="RHEA:43744"/>
        <dbReference type="Rhea" id="RHEA-COMP:10625"/>
        <dbReference type="Rhea" id="RHEA-COMP:10670"/>
        <dbReference type="ChEBI" id="CHEBI:15378"/>
        <dbReference type="ChEBI" id="CHEBI:30616"/>
        <dbReference type="ChEBI" id="CHEBI:32551"/>
        <dbReference type="ChEBI" id="CHEBI:33019"/>
        <dbReference type="ChEBI" id="CHEBI:82748"/>
        <dbReference type="ChEBI" id="CHEBI:83665"/>
        <dbReference type="ChEBI" id="CHEBI:456215"/>
        <dbReference type="EC" id="6.3.4.19"/>
    </reaction>
</comment>
<evidence type="ECO:0000256" key="1">
    <source>
        <dbReference type="ARBA" id="ARBA00022598"/>
    </source>
</evidence>
<evidence type="ECO:0000256" key="6">
    <source>
        <dbReference type="HAMAP-Rule" id="MF_01161"/>
    </source>
</evidence>
<reference evidence="8" key="2">
    <citation type="submission" date="2021-08" db="EMBL/GenBank/DDBJ databases">
        <authorList>
            <person name="Tani A."/>
            <person name="Ola A."/>
            <person name="Ogura Y."/>
            <person name="Katsura K."/>
            <person name="Hayashi T."/>
        </authorList>
    </citation>
    <scope>NUCLEOTIDE SEQUENCE</scope>
    <source>
        <strain evidence="8">NBRC 15686</strain>
    </source>
</reference>
<keyword evidence="2 6" id="KW-0819">tRNA processing</keyword>
<keyword evidence="3 6" id="KW-0547">Nucleotide-binding</keyword>
<organism evidence="8 9">
    <name type="scientific">Methylorubrum aminovorans</name>
    <dbReference type="NCBI Taxonomy" id="269069"/>
    <lineage>
        <taxon>Bacteria</taxon>
        <taxon>Pseudomonadati</taxon>
        <taxon>Pseudomonadota</taxon>
        <taxon>Alphaproteobacteria</taxon>
        <taxon>Hyphomicrobiales</taxon>
        <taxon>Methylobacteriaceae</taxon>
        <taxon>Methylorubrum</taxon>
    </lineage>
</organism>
<comment type="domain">
    <text evidence="6">The N-terminal region contains the highly conserved SGGXDS motif, predicted to be a P-loop motif involved in ATP binding.</text>
</comment>
<evidence type="ECO:0000259" key="7">
    <source>
        <dbReference type="Pfam" id="PF01171"/>
    </source>
</evidence>
<evidence type="ECO:0000256" key="3">
    <source>
        <dbReference type="ARBA" id="ARBA00022741"/>
    </source>
</evidence>
<dbReference type="CDD" id="cd01992">
    <property type="entry name" value="TilS_N"/>
    <property type="match status" value="1"/>
</dbReference>
<dbReference type="InterPro" id="IPR014729">
    <property type="entry name" value="Rossmann-like_a/b/a_fold"/>
</dbReference>
<reference evidence="8" key="1">
    <citation type="journal article" date="2021" name="Front. Microbiol.">
        <title>Comprehensive Comparative Genomics and Phenotyping of Methylobacterium Species.</title>
        <authorList>
            <person name="Alessa O."/>
            <person name="Ogura Y."/>
            <person name="Fujitani Y."/>
            <person name="Takami H."/>
            <person name="Hayashi T."/>
            <person name="Sahin N."/>
            <person name="Tani A."/>
        </authorList>
    </citation>
    <scope>NUCLEOTIDE SEQUENCE</scope>
    <source>
        <strain evidence="8">NBRC 15686</strain>
    </source>
</reference>